<evidence type="ECO:0000313" key="7">
    <source>
        <dbReference type="EMBL" id="SHH44684.1"/>
    </source>
</evidence>
<keyword evidence="4" id="KW-0238">DNA-binding</keyword>
<sequence>MDSVPFPRFDLSLLGRFELTGPDGVVDLPSKKLAGLLAYLACTAPRPQPREKLAALLWGSHFDAQAKQNLRQALFRLRKVLGQDALESDGEVVSLNAAVIQCDVGRFEVLVREGSRDALGAAADLYRDRLIDDVIVAEEGWNEWLTGERERILELALGAIMDLGKQELAAGRAERALRAGQRAIALNNMREDAHRLIVQALAATGRKAEALKHYRDLVALLKHELNTEPDAATMSLIAELRSRSPPASSPAVKEVAGLALAQPDRLQVAVSFVDNKIDPAQELKAGNPAARSDGASSAGAVGSGSSERRQLTIMACSIVDSMAISARLDPEDMRDLITAFHKVIDDMASRFDGFVAQYLGDGVLVYFGYPAADEHDTEQAVRAGLAILDAVRRLKADSSVTLQVRVGIATGLVIVGEQLGAGETAKRVAIGGTPNLAARLQAIAPAGEVVIAASTHRLVGRMFDCRALVAIEVEGLAQAVEAWQVHGERAGVSRFEARRAGELSPIVGRQEEIELLLRRWDRASAGQGEVVLLSGEPGIGKSRIAESLLSARKGEPQACIRYFCSPHHTHSPLYPFIAQLERAARFEPSSDAGAKLDKLEALLKPTATNLPRDVALIAELLMVPTDGRYLALAVSPEQKRELILTALLDQIEGIAAQSPALIVFEDVHWIDPTSLDLLDRLIARAASTPVLLVVTFRPEFQPTWVGEPHVMMLPLSRLGRRDSTAIIDGITKNKSLPDAVVEHVLARADGVPLFIEELTSTLLESGLLRETADRYVLDGPLPPLAMPTTLQASLVARLDHLGPVRDVAQIGAAIGREFSHELIAAVSAMAPADLDVALERLKVSGLIAGRGVPPMATYSFKHALVQDAAYVTMLKSRRRQLHSSIAKVLVERFPEMAENLPELIAHHFTEAGLLSEAIVYWVKAGRLALARSANREAANSFERALSLLETLPETRETLQKAVDLRFDLAASLFPLGAFERIIHCIREVEGLARTLDDQRRFAQLSAHMCRALWVAGHLSEAIAIGQNAQAIAESLGDVPLQVTANHYLGTACLWTGDYRRAEELLLKVLQLLEGELSRERFDLSGFPAVTARSNLALIFADRGQFERGIAHGEEGLRLAETLDHPYSLASACSYLASLQITRGDFRLAVDLLERGLTLVPERNLFLLAGTGYLGYAYALLGRTAEGFSLLEQALGAFEAMGHQVAQTAMLMRLGEACVLADQLENGLNFARRALTIAREGGQRGNEAKALRLLGDVATRHGSPEHAERHYRDALALAEELGMRPLIAHCHLGLGRLYRHTGTREQAHSHVVTAKAMYRKMGMTHWLEQAELPPL</sequence>
<dbReference type="Gene3D" id="1.10.10.10">
    <property type="entry name" value="Winged helix-like DNA-binding domain superfamily/Winged helix DNA-binding domain"/>
    <property type="match status" value="1"/>
</dbReference>
<dbReference type="GO" id="GO:0005524">
    <property type="term" value="F:ATP binding"/>
    <property type="evidence" value="ECO:0007669"/>
    <property type="project" value="UniProtKB-KW"/>
</dbReference>
<protein>
    <submittedName>
        <fullName evidence="7">Predicted ATPase</fullName>
    </submittedName>
</protein>
<dbReference type="Gene3D" id="3.40.50.300">
    <property type="entry name" value="P-loop containing nucleotide triphosphate hydrolases"/>
    <property type="match status" value="1"/>
</dbReference>
<dbReference type="Gene3D" id="3.30.70.1230">
    <property type="entry name" value="Nucleotide cyclase"/>
    <property type="match status" value="1"/>
</dbReference>
<dbReference type="Pfam" id="PF00211">
    <property type="entry name" value="Guanylate_cyc"/>
    <property type="match status" value="1"/>
</dbReference>
<evidence type="ECO:0000256" key="3">
    <source>
        <dbReference type="ARBA" id="ARBA00022840"/>
    </source>
</evidence>
<dbReference type="Proteomes" id="UP000190675">
    <property type="component" value="Chromosome I"/>
</dbReference>
<dbReference type="InterPro" id="IPR001054">
    <property type="entry name" value="A/G_cyclase"/>
</dbReference>
<dbReference type="InterPro" id="IPR027417">
    <property type="entry name" value="P-loop_NTPase"/>
</dbReference>
<feature type="domain" description="Guanylate cyclase" evidence="6">
    <location>
        <begin position="312"/>
        <end position="441"/>
    </location>
</feature>
<dbReference type="GO" id="GO:0004016">
    <property type="term" value="F:adenylate cyclase activity"/>
    <property type="evidence" value="ECO:0007669"/>
    <property type="project" value="TreeGrafter"/>
</dbReference>
<evidence type="ECO:0000256" key="4">
    <source>
        <dbReference type="ARBA" id="ARBA00023125"/>
    </source>
</evidence>
<dbReference type="InterPro" id="IPR001867">
    <property type="entry name" value="OmpR/PhoB-type_DNA-bd"/>
</dbReference>
<dbReference type="InterPro" id="IPR036388">
    <property type="entry name" value="WH-like_DNA-bd_sf"/>
</dbReference>
<dbReference type="GO" id="GO:0000160">
    <property type="term" value="P:phosphorelay signal transduction system"/>
    <property type="evidence" value="ECO:0007669"/>
    <property type="project" value="InterPro"/>
</dbReference>
<dbReference type="GO" id="GO:0006355">
    <property type="term" value="P:regulation of DNA-templated transcription"/>
    <property type="evidence" value="ECO:0007669"/>
    <property type="project" value="InterPro"/>
</dbReference>
<dbReference type="InterPro" id="IPR016032">
    <property type="entry name" value="Sig_transdc_resp-reg_C-effctor"/>
</dbReference>
<dbReference type="GO" id="GO:0009190">
    <property type="term" value="P:cyclic nucleotide biosynthetic process"/>
    <property type="evidence" value="ECO:0007669"/>
    <property type="project" value="InterPro"/>
</dbReference>
<dbReference type="InterPro" id="IPR005158">
    <property type="entry name" value="BTAD"/>
</dbReference>
<dbReference type="Gene3D" id="1.25.40.10">
    <property type="entry name" value="Tetratricopeptide repeat domain"/>
    <property type="match status" value="3"/>
</dbReference>
<dbReference type="SUPFAM" id="SSF48452">
    <property type="entry name" value="TPR-like"/>
    <property type="match status" value="4"/>
</dbReference>
<evidence type="ECO:0000259" key="6">
    <source>
        <dbReference type="PROSITE" id="PS50125"/>
    </source>
</evidence>
<dbReference type="SMART" id="SM00862">
    <property type="entry name" value="Trans_reg_C"/>
    <property type="match status" value="1"/>
</dbReference>
<reference evidence="7 8" key="1">
    <citation type="submission" date="2016-11" db="EMBL/GenBank/DDBJ databases">
        <authorList>
            <person name="Jaros S."/>
            <person name="Januszkiewicz K."/>
            <person name="Wedrychowicz H."/>
        </authorList>
    </citation>
    <scope>NUCLEOTIDE SEQUENCE [LARGE SCALE GENOMIC DNA]</scope>
    <source>
        <strain evidence="7 8">GAS242</strain>
    </source>
</reference>
<dbReference type="SMART" id="SM00044">
    <property type="entry name" value="CYCc"/>
    <property type="match status" value="1"/>
</dbReference>
<dbReference type="PROSITE" id="PS50125">
    <property type="entry name" value="GUANYLATE_CYCLASE_2"/>
    <property type="match status" value="1"/>
</dbReference>
<dbReference type="SUPFAM" id="SSF52540">
    <property type="entry name" value="P-loop containing nucleoside triphosphate hydrolases"/>
    <property type="match status" value="1"/>
</dbReference>
<dbReference type="SMART" id="SM01043">
    <property type="entry name" value="BTAD"/>
    <property type="match status" value="1"/>
</dbReference>
<evidence type="ECO:0000256" key="2">
    <source>
        <dbReference type="ARBA" id="ARBA00022741"/>
    </source>
</evidence>
<proteinExistence type="inferred from homology"/>
<dbReference type="InterPro" id="IPR011990">
    <property type="entry name" value="TPR-like_helical_dom_sf"/>
</dbReference>
<comment type="similarity">
    <text evidence="1">Belongs to the AfsR/DnrI/RedD regulatory family.</text>
</comment>
<dbReference type="SMART" id="SM00028">
    <property type="entry name" value="TPR"/>
    <property type="match status" value="8"/>
</dbReference>
<accession>A0A1M5T1J5</accession>
<dbReference type="PANTHER" id="PTHR16305">
    <property type="entry name" value="TESTICULAR SOLUBLE ADENYLYL CYCLASE"/>
    <property type="match status" value="1"/>
</dbReference>
<evidence type="ECO:0000256" key="1">
    <source>
        <dbReference type="ARBA" id="ARBA00005820"/>
    </source>
</evidence>
<dbReference type="SUPFAM" id="SSF46894">
    <property type="entry name" value="C-terminal effector domain of the bipartite response regulators"/>
    <property type="match status" value="1"/>
</dbReference>
<dbReference type="SUPFAM" id="SSF55073">
    <property type="entry name" value="Nucleotide cyclase"/>
    <property type="match status" value="1"/>
</dbReference>
<dbReference type="OrthoDB" id="9785312at2"/>
<name>A0A1M5T1J5_9BRAD</name>
<evidence type="ECO:0000256" key="5">
    <source>
        <dbReference type="SAM" id="MobiDB-lite"/>
    </source>
</evidence>
<dbReference type="Pfam" id="PF03704">
    <property type="entry name" value="BTAD"/>
    <property type="match status" value="1"/>
</dbReference>
<dbReference type="EMBL" id="LT670818">
    <property type="protein sequence ID" value="SHH44684.1"/>
    <property type="molecule type" value="Genomic_DNA"/>
</dbReference>
<feature type="compositionally biased region" description="Low complexity" evidence="5">
    <location>
        <begin position="289"/>
        <end position="303"/>
    </location>
</feature>
<dbReference type="GO" id="GO:0005737">
    <property type="term" value="C:cytoplasm"/>
    <property type="evidence" value="ECO:0007669"/>
    <property type="project" value="TreeGrafter"/>
</dbReference>
<dbReference type="CDD" id="cd07302">
    <property type="entry name" value="CHD"/>
    <property type="match status" value="1"/>
</dbReference>
<dbReference type="InterPro" id="IPR019734">
    <property type="entry name" value="TPR_rpt"/>
</dbReference>
<feature type="region of interest" description="Disordered" evidence="5">
    <location>
        <begin position="283"/>
        <end position="303"/>
    </location>
</feature>
<gene>
    <name evidence="7" type="ORF">SAMN05444169_7510</name>
</gene>
<keyword evidence="3" id="KW-0067">ATP-binding</keyword>
<dbReference type="Pfam" id="PF13424">
    <property type="entry name" value="TPR_12"/>
    <property type="match status" value="1"/>
</dbReference>
<dbReference type="InterPro" id="IPR029787">
    <property type="entry name" value="Nucleotide_cyclase"/>
</dbReference>
<evidence type="ECO:0000313" key="8">
    <source>
        <dbReference type="Proteomes" id="UP000190675"/>
    </source>
</evidence>
<dbReference type="Pfam" id="PF13191">
    <property type="entry name" value="AAA_16"/>
    <property type="match status" value="1"/>
</dbReference>
<organism evidence="7 8">
    <name type="scientific">Bradyrhizobium erythrophlei</name>
    <dbReference type="NCBI Taxonomy" id="1437360"/>
    <lineage>
        <taxon>Bacteria</taxon>
        <taxon>Pseudomonadati</taxon>
        <taxon>Pseudomonadota</taxon>
        <taxon>Alphaproteobacteria</taxon>
        <taxon>Hyphomicrobiales</taxon>
        <taxon>Nitrobacteraceae</taxon>
        <taxon>Bradyrhizobium</taxon>
    </lineage>
</organism>
<dbReference type="InterPro" id="IPR041664">
    <property type="entry name" value="AAA_16"/>
</dbReference>
<dbReference type="GO" id="GO:0003677">
    <property type="term" value="F:DNA binding"/>
    <property type="evidence" value="ECO:0007669"/>
    <property type="project" value="UniProtKB-KW"/>
</dbReference>
<keyword evidence="2" id="KW-0547">Nucleotide-binding</keyword>
<dbReference type="PANTHER" id="PTHR16305:SF28">
    <property type="entry name" value="GUANYLATE CYCLASE DOMAIN-CONTAINING PROTEIN"/>
    <property type="match status" value="1"/>
</dbReference>